<dbReference type="EMBL" id="AP022591">
    <property type="protein sequence ID" value="BBY46141.1"/>
    <property type="molecule type" value="Genomic_DNA"/>
</dbReference>
<proteinExistence type="predicted"/>
<dbReference type="Proteomes" id="UP000466431">
    <property type="component" value="Chromosome"/>
</dbReference>
<dbReference type="KEGG" id="mcee:MCEL_44360"/>
<sequence>MTLAEPPYYESRYIRANHPDLPQALWLRETLLLPSAGEPVADVWVMTFDPDGAGNRALKEPYPIDSAEFDYDNWTARIAATVLDDRSAQGVVTGGPSLIAGSAGGRSARWDLRITAGDEHPVKLLTERAYAARLPTAKPTVRHPLARFDGLLELDDVRLVVDGWSGSVNHNWGSRHTPAYAYGQVCGFDDAPETTLEIVTARAALGPLLLPGVTLFVFRHAGREFAVRTIRGSLHTHGRYRPFAWTFGGRIDDQMIEGEIVTEPAGVIGLTYTDTDGMTKYCYNSAIATCRIQLAGKTFERAELTATRRTMFEILTDTRHESVPLLA</sequence>
<protein>
    <submittedName>
        <fullName evidence="1">Uncharacterized protein</fullName>
    </submittedName>
</protein>
<gene>
    <name evidence="1" type="ORF">MCEL_44360</name>
</gene>
<dbReference type="RefSeq" id="WP_179962335.1">
    <property type="nucleotide sequence ID" value="NZ_AP022591.1"/>
</dbReference>
<organism evidence="1 2">
    <name type="scientific">Mycolicibacterium celeriflavum</name>
    <name type="common">Mycobacterium celeriflavum</name>
    <dbReference type="NCBI Taxonomy" id="1249101"/>
    <lineage>
        <taxon>Bacteria</taxon>
        <taxon>Bacillati</taxon>
        <taxon>Actinomycetota</taxon>
        <taxon>Actinomycetes</taxon>
        <taxon>Mycobacteriales</taxon>
        <taxon>Mycobacteriaceae</taxon>
        <taxon>Mycolicibacterium</taxon>
    </lineage>
</organism>
<accession>A0A1X0BVZ3</accession>
<dbReference type="AlphaFoldDB" id="A0A1X0BVZ3"/>
<name>A0A1X0BVZ3_MYCCF</name>
<dbReference type="SUPFAM" id="SSF159245">
    <property type="entry name" value="AttH-like"/>
    <property type="match status" value="1"/>
</dbReference>
<evidence type="ECO:0000313" key="1">
    <source>
        <dbReference type="EMBL" id="BBY46141.1"/>
    </source>
</evidence>
<evidence type="ECO:0000313" key="2">
    <source>
        <dbReference type="Proteomes" id="UP000466431"/>
    </source>
</evidence>
<dbReference type="STRING" id="1249101.BST21_09805"/>
<keyword evidence="2" id="KW-1185">Reference proteome</keyword>
<reference evidence="1 2" key="1">
    <citation type="journal article" date="2019" name="Emerg. Microbes Infect.">
        <title>Comprehensive subspecies identification of 175 nontuberculous mycobacteria species based on 7547 genomic profiles.</title>
        <authorList>
            <person name="Matsumoto Y."/>
            <person name="Kinjo T."/>
            <person name="Motooka D."/>
            <person name="Nabeya D."/>
            <person name="Jung N."/>
            <person name="Uechi K."/>
            <person name="Horii T."/>
            <person name="Iida T."/>
            <person name="Fujita J."/>
            <person name="Nakamura S."/>
        </authorList>
    </citation>
    <scope>NUCLEOTIDE SEQUENCE [LARGE SCALE GENOMIC DNA]</scope>
    <source>
        <strain evidence="1 2">JCM 18439</strain>
    </source>
</reference>